<evidence type="ECO:0000256" key="2">
    <source>
        <dbReference type="ARBA" id="ARBA00022737"/>
    </source>
</evidence>
<dbReference type="OrthoDB" id="500003at2"/>
<feature type="repeat" description="WD" evidence="3">
    <location>
        <begin position="1006"/>
        <end position="1038"/>
    </location>
</feature>
<dbReference type="STRING" id="1479485.DA73_0200440"/>
<dbReference type="SMART" id="SM00320">
    <property type="entry name" value="WD40"/>
    <property type="match status" value="14"/>
</dbReference>
<protein>
    <submittedName>
        <fullName evidence="6">Uncharacterized protein</fullName>
    </submittedName>
</protein>
<feature type="repeat" description="WD" evidence="3">
    <location>
        <begin position="1258"/>
        <end position="1292"/>
    </location>
</feature>
<feature type="repeat" description="WD" evidence="3">
    <location>
        <begin position="1174"/>
        <end position="1208"/>
    </location>
</feature>
<dbReference type="PROSITE" id="PS00678">
    <property type="entry name" value="WD_REPEATS_1"/>
    <property type="match status" value="12"/>
</dbReference>
<dbReference type="GO" id="GO:0006508">
    <property type="term" value="P:proteolysis"/>
    <property type="evidence" value="ECO:0007669"/>
    <property type="project" value="InterPro"/>
</dbReference>
<feature type="repeat" description="WD" evidence="3">
    <location>
        <begin position="1048"/>
        <end position="1089"/>
    </location>
</feature>
<feature type="repeat" description="WD" evidence="3">
    <location>
        <begin position="922"/>
        <end position="955"/>
    </location>
</feature>
<feature type="repeat" description="WD" evidence="3">
    <location>
        <begin position="1132"/>
        <end position="1165"/>
    </location>
</feature>
<dbReference type="InterPro" id="IPR029030">
    <property type="entry name" value="Caspase-like_dom_sf"/>
</dbReference>
<feature type="repeat" description="WD" evidence="3">
    <location>
        <begin position="838"/>
        <end position="871"/>
    </location>
</feature>
<name>A0A0C1RPE7_9CYAN</name>
<dbReference type="InterPro" id="IPR015943">
    <property type="entry name" value="WD40/YVTN_repeat-like_dom_sf"/>
</dbReference>
<dbReference type="SUPFAM" id="SSF52540">
    <property type="entry name" value="P-loop containing nucleoside triphosphate hydrolases"/>
    <property type="match status" value="1"/>
</dbReference>
<dbReference type="InterPro" id="IPR050349">
    <property type="entry name" value="WD_LIS1/nudF_dynein_reg"/>
</dbReference>
<dbReference type="InterPro" id="IPR027417">
    <property type="entry name" value="P-loop_NTPase"/>
</dbReference>
<dbReference type="PROSITE" id="PS50082">
    <property type="entry name" value="WD_REPEATS_2"/>
    <property type="match status" value="14"/>
</dbReference>
<organism evidence="6">
    <name type="scientific">Tolypothrix bouteillei VB521301</name>
    <dbReference type="NCBI Taxonomy" id="1479485"/>
    <lineage>
        <taxon>Bacteria</taxon>
        <taxon>Bacillati</taxon>
        <taxon>Cyanobacteriota</taxon>
        <taxon>Cyanophyceae</taxon>
        <taxon>Nostocales</taxon>
        <taxon>Tolypothrichaceae</taxon>
        <taxon>Tolypothrix</taxon>
    </lineage>
</organism>
<feature type="repeat" description="WD" evidence="3">
    <location>
        <begin position="1090"/>
        <end position="1131"/>
    </location>
</feature>
<feature type="repeat" description="WD" evidence="3">
    <location>
        <begin position="880"/>
        <end position="913"/>
    </location>
</feature>
<evidence type="ECO:0000259" key="5">
    <source>
        <dbReference type="Pfam" id="PF20703"/>
    </source>
</evidence>
<dbReference type="InterPro" id="IPR011600">
    <property type="entry name" value="Pept_C14_caspase"/>
</dbReference>
<feature type="repeat" description="WD" evidence="3">
    <location>
        <begin position="1342"/>
        <end position="1376"/>
    </location>
</feature>
<feature type="repeat" description="WD" evidence="3">
    <location>
        <begin position="1384"/>
        <end position="1415"/>
    </location>
</feature>
<dbReference type="Pfam" id="PF20703">
    <property type="entry name" value="nSTAND1"/>
    <property type="match status" value="1"/>
</dbReference>
<keyword evidence="1 3" id="KW-0853">WD repeat</keyword>
<dbReference type="InterPro" id="IPR020472">
    <property type="entry name" value="WD40_PAC1"/>
</dbReference>
<feature type="repeat" description="WD" evidence="3">
    <location>
        <begin position="1216"/>
        <end position="1249"/>
    </location>
</feature>
<dbReference type="Gene3D" id="2.130.10.10">
    <property type="entry name" value="YVTN repeat-like/Quinoprotein amine dehydrogenase"/>
    <property type="match status" value="6"/>
</dbReference>
<keyword evidence="2" id="KW-0677">Repeat</keyword>
<dbReference type="EMBL" id="JHEG02000001">
    <property type="protein sequence ID" value="KIE13880.1"/>
    <property type="molecule type" value="Genomic_DNA"/>
</dbReference>
<proteinExistence type="predicted"/>
<evidence type="ECO:0000256" key="3">
    <source>
        <dbReference type="PROSITE-ProRule" id="PRU00221"/>
    </source>
</evidence>
<feature type="repeat" description="WD" evidence="3">
    <location>
        <begin position="964"/>
        <end position="997"/>
    </location>
</feature>
<dbReference type="PANTHER" id="PTHR44129">
    <property type="entry name" value="WD REPEAT-CONTAINING PROTEIN POP1"/>
    <property type="match status" value="1"/>
</dbReference>
<dbReference type="Pfam" id="PF00656">
    <property type="entry name" value="Peptidase_C14"/>
    <property type="match status" value="1"/>
</dbReference>
<dbReference type="SUPFAM" id="SSF50978">
    <property type="entry name" value="WD40 repeat-like"/>
    <property type="match status" value="1"/>
</dbReference>
<comment type="caution">
    <text evidence="6">The sequence shown here is derived from an EMBL/GenBank/DDBJ whole genome shotgun (WGS) entry which is preliminary data.</text>
</comment>
<feature type="repeat" description="WD" evidence="3">
    <location>
        <begin position="1300"/>
        <end position="1333"/>
    </location>
</feature>
<feature type="domain" description="Novel STAND NTPase 1" evidence="5">
    <location>
        <begin position="319"/>
        <end position="725"/>
    </location>
</feature>
<sequence>MYKSVHNFHRNFAVIIGINNYINGIPPLQTAVPDAERLARIFQNDSRKDGKYNVLKLLDTSATFDELSRLLEAFKQKTIPLPEGRIPVGKDDRLLFYFAGHGIIPKDGLDDIKDLIGYLVPQDASGGIFLETDFEKISKVLLPMHKLRDALAELPCRHLLLILDCCFAGAFRSTLSRDIVASRKVYKQRYDRFINSPAWQVITSAAHDQKAIDVLGNFGFRDVENQEHSPFAQALFNGLEGAADISPRSGDGIITATELYIYLREQVETITEENYYRQTPGIFPFSMEKHDKGEYIFLLSNFDRDRLEDAPALIPENNPYRGLKPYEEKDAQLFFGRQKLVKELCDRILNPNQQLTIVLGVSGSGKSSLVKAGLIPYLKTIYPQEWLIIPPIRPGESPFLALAEAILQNINNVDAPIQSDTINSLSNAIQKTPRQFIELIRKWYPLKVNIKYLLVIDQFEELITLSNQKVQEQFLNFLAEALAAYPQTLDVVLTLRSDFEPRFLDSALKNYWNKEKARFPVRAMMTEELRQVITGPALERMLDFNPPNLVDLLIDEVGQMPGALPLLSFTLSELYIKCIEQESRTLSKIDYDVLGGIAGSLTNRATEEYNQLDKEHQATMQRVLMRMVTIEGGESTRRRVPSSELRYSDDAENQRREQIINHLVTARLIVTGGETRGEAYVEPAHDYLVRGWSKLQEWIKGDLENVALQQRLTPAANDWERNERPTGLLLPDGDRLNQLEKIVALPDNWLNQRERDFITSSIEYREIQRAQAKELRVKAQLRQKAAKVQDLLPVQPLEGLVLAIEAMGQNLKDLPNEILSTVETSLHTALETKVTIPFVGHEGFVNSVAFSPDGQYIVSGSDDNTLRLWDIHGNLQGQPFWGHESPVTSVAFSMDGQYIVSGSRDNTLRLWDIYGNPQGQPFWGHGNWVTSVAFSPDGQYIVSGSRDNTLRLWDIYGNPQGQPFYGHEDSVYAVAFGSNGQYIVSGSRDKTLRLWDIHGNLQGQPFQGHEDSVYAVAFSPSGQYIISGSSDDTLRLWNTQGNPQGQPFQGHENSVCSVAFSPDGQFIISGSVDNTLRLWDIQGNQQGQPFRGHKNFVNSVVFSPNGQYIASGSQDKSVGLWNIESNQQGKPFRGHESVVLSVAFSSNGQYIISGGSDDTLRLWDIHGHPQGNPFRGHKGSVYAVSFSPDGQYIVSCSYDYTLRLWDLQGNQQGEPFRGHEDWVYSVAFSSDGHYVVSGSQDKTVRLWDIHGNLIGEPFCGHEGSVASVAFSPDGHYIVSGSHDKTVRLWDVQGNLQGQPFYGHEKNVTSVAFSSDGQRIVSGSHDYTVRLWDLHGNLLAQPFRGHEDSVTTVTFSPNGQYIVSGSDDNTVRLWNLQGNPIGQPFRGHEGSVTSVAFSLDGQYIVTGSWDKTLRLWRGGGWQGWLKHSCNRLRDHPVFKNPQTEMEKQACEVCQKYVWIQQP</sequence>
<gene>
    <name evidence="6" type="ORF">DA73_0200440</name>
</gene>
<dbReference type="CDD" id="cd00200">
    <property type="entry name" value="WD40"/>
    <property type="match status" value="3"/>
</dbReference>
<dbReference type="InterPro" id="IPR036322">
    <property type="entry name" value="WD40_repeat_dom_sf"/>
</dbReference>
<evidence type="ECO:0000313" key="6">
    <source>
        <dbReference type="EMBL" id="KIE13880.1"/>
    </source>
</evidence>
<reference evidence="6" key="1">
    <citation type="journal article" date="2015" name="Genome Announc.">
        <title>Draft Genome Sequence of Tolypothrix boutellei Strain VB521301.</title>
        <authorList>
            <person name="Chandrababunaidu M.M."/>
            <person name="Singh D."/>
            <person name="Sen D."/>
            <person name="Bhan S."/>
            <person name="Das S."/>
            <person name="Gupta A."/>
            <person name="Adhikary S.P."/>
            <person name="Tripathy S."/>
        </authorList>
    </citation>
    <scope>NUCLEOTIDE SEQUENCE</scope>
    <source>
        <strain evidence="6">VB521301</strain>
    </source>
</reference>
<evidence type="ECO:0000259" key="4">
    <source>
        <dbReference type="Pfam" id="PF00656"/>
    </source>
</evidence>
<dbReference type="Pfam" id="PF00400">
    <property type="entry name" value="WD40"/>
    <property type="match status" value="14"/>
</dbReference>
<dbReference type="SUPFAM" id="SSF52129">
    <property type="entry name" value="Caspase-like"/>
    <property type="match status" value="1"/>
</dbReference>
<dbReference type="Gene3D" id="3.40.50.1460">
    <property type="match status" value="1"/>
</dbReference>
<accession>A0A0C1RPE7</accession>
<feature type="domain" description="Peptidase C14 caspase" evidence="4">
    <location>
        <begin position="10"/>
        <end position="283"/>
    </location>
</feature>
<dbReference type="InterPro" id="IPR049052">
    <property type="entry name" value="nSTAND1"/>
</dbReference>
<dbReference type="PRINTS" id="PR00320">
    <property type="entry name" value="GPROTEINBRPT"/>
</dbReference>
<dbReference type="InterPro" id="IPR011047">
    <property type="entry name" value="Quinoprotein_ADH-like_sf"/>
</dbReference>
<dbReference type="InterPro" id="IPR001680">
    <property type="entry name" value="WD40_rpt"/>
</dbReference>
<dbReference type="SUPFAM" id="SSF50998">
    <property type="entry name" value="Quinoprotein alcohol dehydrogenase-like"/>
    <property type="match status" value="1"/>
</dbReference>
<dbReference type="PROSITE" id="PS50294">
    <property type="entry name" value="WD_REPEATS_REGION"/>
    <property type="match status" value="14"/>
</dbReference>
<dbReference type="InterPro" id="IPR019775">
    <property type="entry name" value="WD40_repeat_CS"/>
</dbReference>
<dbReference type="GO" id="GO:0004197">
    <property type="term" value="F:cysteine-type endopeptidase activity"/>
    <property type="evidence" value="ECO:0007669"/>
    <property type="project" value="InterPro"/>
</dbReference>
<dbReference type="Gene3D" id="3.40.50.300">
    <property type="entry name" value="P-loop containing nucleotide triphosphate hydrolases"/>
    <property type="match status" value="1"/>
</dbReference>
<evidence type="ECO:0000256" key="1">
    <source>
        <dbReference type="ARBA" id="ARBA00022574"/>
    </source>
</evidence>